<feature type="compositionally biased region" description="Acidic residues" evidence="1">
    <location>
        <begin position="236"/>
        <end position="265"/>
    </location>
</feature>
<comment type="caution">
    <text evidence="3">The sequence shown here is derived from an EMBL/GenBank/DDBJ whole genome shotgun (WGS) entry which is preliminary data.</text>
</comment>
<proteinExistence type="predicted"/>
<dbReference type="AlphaFoldDB" id="A0A6G0W865"/>
<dbReference type="EMBL" id="VJMJ01000309">
    <property type="protein sequence ID" value="KAF0723345.1"/>
    <property type="molecule type" value="Genomic_DNA"/>
</dbReference>
<feature type="transmembrane region" description="Helical" evidence="2">
    <location>
        <begin position="59"/>
        <end position="76"/>
    </location>
</feature>
<name>A0A6G0W865_9STRA</name>
<evidence type="ECO:0000313" key="4">
    <source>
        <dbReference type="Proteomes" id="UP000481153"/>
    </source>
</evidence>
<feature type="transmembrane region" description="Helical" evidence="2">
    <location>
        <begin position="192"/>
        <end position="215"/>
    </location>
</feature>
<reference evidence="3 4" key="1">
    <citation type="submission" date="2019-07" db="EMBL/GenBank/DDBJ databases">
        <title>Genomics analysis of Aphanomyces spp. identifies a new class of oomycete effector associated with host adaptation.</title>
        <authorList>
            <person name="Gaulin E."/>
        </authorList>
    </citation>
    <scope>NUCLEOTIDE SEQUENCE [LARGE SCALE GENOMIC DNA]</scope>
    <source>
        <strain evidence="3 4">ATCC 201684</strain>
    </source>
</reference>
<dbReference type="VEuPathDB" id="FungiDB:AeMF1_005018"/>
<keyword evidence="2" id="KW-0472">Membrane</keyword>
<feature type="region of interest" description="Disordered" evidence="1">
    <location>
        <begin position="236"/>
        <end position="297"/>
    </location>
</feature>
<sequence>MGAAAADSTSITIDMNKEKEEKPKQAPQFDFFGTITSLAVGLPLAIVIVIAFALTPAVYAVYFISLVLFCIIAPLLQARSWLGAAHEWESFALLLRLKFTESAFFRKHVKTLDKIAKVENERDYDAPMKRLVKAQLKAVKDLITGGSQFIEVKDTMSLGSVVVSTIFFLIYFLRFALLKFEIGDVNSKLHDALAIILPLLLSEELAAGMSVVLLWTKWTKVSKMISDRFKVQYYDEDDDDEYSDSEEEYEEEDEENSEEEGEDDEARSPSVAEGASELENDEPLHDGQHNSSAVQVAKTPEQLAADKKKRQEAKEEFNDMVSEQCHTAGVGAVDMTGAASFFTALWTLLFLFQGYVVDNYGNFESGRKELMTDLYWACVIYSFFVVLFCYLPFFNSSSDKQKKEYESVAASCSSYLLMDHLGRIQDKIVEKLINDDENRLGETYPAMMRLRKHAVQQLEDSDLISYVLYIVALSTYNFFVGGADDADERVLEPINEISSFHWSTEMGEKSDGEPVDDVFPSFLLKPKPPARPDNDNEEEDDSPEPPAEMTLFSIPVMGFTTLKQCLIERSLTDFKAIHTNAIVQDKDIYMHNDLMAVGLEVKVMTGYTVCIYIMAGSGSEFGHGPIYATVSDKLKPVISLRPRYEQKRKMKFTKVSEKDQLRALATCTLAIDPKDAEQGFELEQTFYRPSMTGAAPKKDD</sequence>
<evidence type="ECO:0000256" key="2">
    <source>
        <dbReference type="SAM" id="Phobius"/>
    </source>
</evidence>
<keyword evidence="4" id="KW-1185">Reference proteome</keyword>
<feature type="transmembrane region" description="Helical" evidence="2">
    <location>
        <begin position="330"/>
        <end position="354"/>
    </location>
</feature>
<accession>A0A6G0W865</accession>
<feature type="transmembrane region" description="Helical" evidence="2">
    <location>
        <begin position="374"/>
        <end position="393"/>
    </location>
</feature>
<feature type="region of interest" description="Disordered" evidence="1">
    <location>
        <begin position="525"/>
        <end position="547"/>
    </location>
</feature>
<feature type="transmembrane region" description="Helical" evidence="2">
    <location>
        <begin position="158"/>
        <end position="180"/>
    </location>
</feature>
<keyword evidence="2" id="KW-1133">Transmembrane helix</keyword>
<evidence type="ECO:0000313" key="3">
    <source>
        <dbReference type="EMBL" id="KAF0723345.1"/>
    </source>
</evidence>
<gene>
    <name evidence="3" type="ORF">Ae201684_017687</name>
</gene>
<organism evidence="3 4">
    <name type="scientific">Aphanomyces euteiches</name>
    <dbReference type="NCBI Taxonomy" id="100861"/>
    <lineage>
        <taxon>Eukaryota</taxon>
        <taxon>Sar</taxon>
        <taxon>Stramenopiles</taxon>
        <taxon>Oomycota</taxon>
        <taxon>Saprolegniomycetes</taxon>
        <taxon>Saprolegniales</taxon>
        <taxon>Verrucalvaceae</taxon>
        <taxon>Aphanomyces</taxon>
    </lineage>
</organism>
<protein>
    <submittedName>
        <fullName evidence="3">Uncharacterized protein</fullName>
    </submittedName>
</protein>
<keyword evidence="2" id="KW-0812">Transmembrane</keyword>
<dbReference type="Proteomes" id="UP000481153">
    <property type="component" value="Unassembled WGS sequence"/>
</dbReference>
<evidence type="ECO:0000256" key="1">
    <source>
        <dbReference type="SAM" id="MobiDB-lite"/>
    </source>
</evidence>
<feature type="transmembrane region" description="Helical" evidence="2">
    <location>
        <begin position="31"/>
        <end position="53"/>
    </location>
</feature>